<feature type="region of interest" description="Disordered" evidence="1">
    <location>
        <begin position="109"/>
        <end position="133"/>
    </location>
</feature>
<protein>
    <submittedName>
        <fullName evidence="2">Uncharacterized protein</fullName>
    </submittedName>
</protein>
<proteinExistence type="predicted"/>
<keyword evidence="3" id="KW-1185">Reference proteome</keyword>
<dbReference type="GeneID" id="28994442"/>
<evidence type="ECO:0000256" key="1">
    <source>
        <dbReference type="SAM" id="MobiDB-lite"/>
    </source>
</evidence>
<gene>
    <name evidence="2" type="ORF">PHYBLDRAFT_156943</name>
</gene>
<dbReference type="OrthoDB" id="2289488at2759"/>
<dbReference type="VEuPathDB" id="FungiDB:PHYBLDRAFT_156943"/>
<dbReference type="RefSeq" id="XP_018298696.1">
    <property type="nucleotide sequence ID" value="XM_018433536.1"/>
</dbReference>
<feature type="region of interest" description="Disordered" evidence="1">
    <location>
        <begin position="1"/>
        <end position="85"/>
    </location>
</feature>
<sequence length="133" mass="13882">MSNILAAGAGAGAATGSNSGTLPRHLVAPLQGKNDAGGGYAPYLPSGEAGATDGYYEDVSPPYPSNNPGMTGYQHPAGYYQDPNAVPMNHSVEAFGPPSYGQFRQVPNEVGYASSEERHVPHLIQNDVPHSRD</sequence>
<feature type="compositionally biased region" description="Low complexity" evidence="1">
    <location>
        <begin position="1"/>
        <end position="14"/>
    </location>
</feature>
<evidence type="ECO:0000313" key="3">
    <source>
        <dbReference type="Proteomes" id="UP000077315"/>
    </source>
</evidence>
<accession>A0A162Q718</accession>
<name>A0A162Q718_PHYB8</name>
<reference evidence="3" key="1">
    <citation type="submission" date="2015-06" db="EMBL/GenBank/DDBJ databases">
        <title>Expansion of signal transduction pathways in fungi by whole-genome duplication.</title>
        <authorList>
            <consortium name="DOE Joint Genome Institute"/>
            <person name="Corrochano L.M."/>
            <person name="Kuo A."/>
            <person name="Marcet-Houben M."/>
            <person name="Polaino S."/>
            <person name="Salamov A."/>
            <person name="Villalobos J.M."/>
            <person name="Alvarez M.I."/>
            <person name="Avalos J."/>
            <person name="Benito E.P."/>
            <person name="Benoit I."/>
            <person name="Burger G."/>
            <person name="Camino L.P."/>
            <person name="Canovas D."/>
            <person name="Cerda-Olmedo E."/>
            <person name="Cheng J.-F."/>
            <person name="Dominguez A."/>
            <person name="Elias M."/>
            <person name="Eslava A.P."/>
            <person name="Glaser F."/>
            <person name="Grimwood J."/>
            <person name="Gutierrez G."/>
            <person name="Heitman J."/>
            <person name="Henrissat B."/>
            <person name="Iturriaga E.A."/>
            <person name="Lang B.F."/>
            <person name="Lavin J.L."/>
            <person name="Lee S."/>
            <person name="Li W."/>
            <person name="Lindquist E."/>
            <person name="Lopez-Garcia S."/>
            <person name="Luque E.M."/>
            <person name="Marcos A.T."/>
            <person name="Martin J."/>
            <person name="McCluskey K."/>
            <person name="Medina H.R."/>
            <person name="Miralles-Duran A."/>
            <person name="Miyazaki A."/>
            <person name="Munoz-Torres E."/>
            <person name="Oguiza J.A."/>
            <person name="Ohm R."/>
            <person name="Olmedo M."/>
            <person name="Orejas M."/>
            <person name="Ortiz-Castellanos L."/>
            <person name="Pisabarro A.G."/>
            <person name="Rodriguez-Romero J."/>
            <person name="Ruiz-Herrera J."/>
            <person name="Ruiz-Vazquez R."/>
            <person name="Sanz C."/>
            <person name="Schackwitz W."/>
            <person name="Schmutz J."/>
            <person name="Shahriari M."/>
            <person name="Shelest E."/>
            <person name="Silva-Franco F."/>
            <person name="Soanes D."/>
            <person name="Syed K."/>
            <person name="Tagua V.G."/>
            <person name="Talbot N.J."/>
            <person name="Thon M."/>
            <person name="De vries R.P."/>
            <person name="Wiebenga A."/>
            <person name="Yadav J.S."/>
            <person name="Braun E.L."/>
            <person name="Baker S."/>
            <person name="Garre V."/>
            <person name="Horwitz B."/>
            <person name="Torres-Martinez S."/>
            <person name="Idnurm A."/>
            <person name="Herrera-Estrella A."/>
            <person name="Gabaldon T."/>
            <person name="Grigoriev I.V."/>
        </authorList>
    </citation>
    <scope>NUCLEOTIDE SEQUENCE [LARGE SCALE GENOMIC DNA]</scope>
    <source>
        <strain evidence="3">NRRL 1555(-)</strain>
    </source>
</reference>
<dbReference type="Proteomes" id="UP000077315">
    <property type="component" value="Unassembled WGS sequence"/>
</dbReference>
<dbReference type="AlphaFoldDB" id="A0A162Q718"/>
<dbReference type="InParanoid" id="A0A162Q718"/>
<organism evidence="2 3">
    <name type="scientific">Phycomyces blakesleeanus (strain ATCC 8743b / DSM 1359 / FGSC 10004 / NBRC 33097 / NRRL 1555)</name>
    <dbReference type="NCBI Taxonomy" id="763407"/>
    <lineage>
        <taxon>Eukaryota</taxon>
        <taxon>Fungi</taxon>
        <taxon>Fungi incertae sedis</taxon>
        <taxon>Mucoromycota</taxon>
        <taxon>Mucoromycotina</taxon>
        <taxon>Mucoromycetes</taxon>
        <taxon>Mucorales</taxon>
        <taxon>Phycomycetaceae</taxon>
        <taxon>Phycomyces</taxon>
    </lineage>
</organism>
<dbReference type="EMBL" id="KV440971">
    <property type="protein sequence ID" value="OAD80656.1"/>
    <property type="molecule type" value="Genomic_DNA"/>
</dbReference>
<evidence type="ECO:0000313" key="2">
    <source>
        <dbReference type="EMBL" id="OAD80656.1"/>
    </source>
</evidence>